<dbReference type="GO" id="GO:0005634">
    <property type="term" value="C:nucleus"/>
    <property type="evidence" value="ECO:0007669"/>
    <property type="project" value="UniProtKB-SubCell"/>
</dbReference>
<comment type="subcellular location">
    <subcellularLocation>
        <location evidence="1">Nucleus</location>
    </subcellularLocation>
</comment>
<feature type="region of interest" description="Disordered" evidence="6">
    <location>
        <begin position="1379"/>
        <end position="1434"/>
    </location>
</feature>
<evidence type="ECO:0000256" key="6">
    <source>
        <dbReference type="SAM" id="MobiDB-lite"/>
    </source>
</evidence>
<dbReference type="PANTHER" id="PTHR32086:SF0">
    <property type="entry name" value="FANCONI ANEMIA GROUP D2 PROTEIN"/>
    <property type="match status" value="1"/>
</dbReference>
<evidence type="ECO:0000256" key="2">
    <source>
        <dbReference type="ARBA" id="ARBA00022499"/>
    </source>
</evidence>
<evidence type="ECO:0000256" key="1">
    <source>
        <dbReference type="ARBA" id="ARBA00004123"/>
    </source>
</evidence>
<dbReference type="GO" id="GO:0036297">
    <property type="term" value="P:interstrand cross-link repair"/>
    <property type="evidence" value="ECO:0007669"/>
    <property type="project" value="TreeGrafter"/>
</dbReference>
<dbReference type="GO" id="GO:1990918">
    <property type="term" value="P:double-strand break repair involved in meiotic recombination"/>
    <property type="evidence" value="ECO:0007669"/>
    <property type="project" value="TreeGrafter"/>
</dbReference>
<dbReference type="GO" id="GO:0031573">
    <property type="term" value="P:mitotic intra-S DNA damage checkpoint signaling"/>
    <property type="evidence" value="ECO:0007669"/>
    <property type="project" value="TreeGrafter"/>
</dbReference>
<keyword evidence="2" id="KW-1017">Isopeptide bond</keyword>
<keyword evidence="4" id="KW-0539">Nucleus</keyword>
<protein>
    <submittedName>
        <fullName evidence="7">Putative fanconi anaemia protein fancd2 nuclease</fullName>
    </submittedName>
</protein>
<proteinExistence type="inferred from homology"/>
<name>A0A1Q3FAC5_CULTA</name>
<dbReference type="EMBL" id="GFDL01010519">
    <property type="protein sequence ID" value="JAV24526.1"/>
    <property type="molecule type" value="Transcribed_RNA"/>
</dbReference>
<feature type="region of interest" description="Disordered" evidence="6">
    <location>
        <begin position="13"/>
        <end position="51"/>
    </location>
</feature>
<feature type="region of interest" description="Disordered" evidence="6">
    <location>
        <begin position="900"/>
        <end position="934"/>
    </location>
</feature>
<dbReference type="GO" id="GO:0007129">
    <property type="term" value="P:homologous chromosome pairing at meiosis"/>
    <property type="evidence" value="ECO:0007669"/>
    <property type="project" value="TreeGrafter"/>
</dbReference>
<organism evidence="7">
    <name type="scientific">Culex tarsalis</name>
    <name type="common">Encephalitis mosquito</name>
    <dbReference type="NCBI Taxonomy" id="7177"/>
    <lineage>
        <taxon>Eukaryota</taxon>
        <taxon>Metazoa</taxon>
        <taxon>Ecdysozoa</taxon>
        <taxon>Arthropoda</taxon>
        <taxon>Hexapoda</taxon>
        <taxon>Insecta</taxon>
        <taxon>Pterygota</taxon>
        <taxon>Neoptera</taxon>
        <taxon>Endopterygota</taxon>
        <taxon>Diptera</taxon>
        <taxon>Nematocera</taxon>
        <taxon>Culicoidea</taxon>
        <taxon>Culicidae</taxon>
        <taxon>Culicinae</taxon>
        <taxon>Culicini</taxon>
        <taxon>Culex</taxon>
        <taxon>Culex</taxon>
    </lineage>
</organism>
<dbReference type="InterPro" id="IPR016024">
    <property type="entry name" value="ARM-type_fold"/>
</dbReference>
<dbReference type="GO" id="GO:0000793">
    <property type="term" value="C:condensed chromosome"/>
    <property type="evidence" value="ECO:0007669"/>
    <property type="project" value="TreeGrafter"/>
</dbReference>
<comment type="similarity">
    <text evidence="5">Belongs to the Fanconi anemia protein FANCD2 family.</text>
</comment>
<evidence type="ECO:0000256" key="4">
    <source>
        <dbReference type="ARBA" id="ARBA00023242"/>
    </source>
</evidence>
<accession>A0A1Q3FAC5</accession>
<dbReference type="Pfam" id="PF14631">
    <property type="entry name" value="FancD2"/>
    <property type="match status" value="3"/>
</dbReference>
<dbReference type="InterPro" id="IPR029448">
    <property type="entry name" value="FANCD2"/>
</dbReference>
<feature type="compositionally biased region" description="Acidic residues" evidence="6">
    <location>
        <begin position="1379"/>
        <end position="1411"/>
    </location>
</feature>
<feature type="compositionally biased region" description="Polar residues" evidence="6">
    <location>
        <begin position="909"/>
        <end position="928"/>
    </location>
</feature>
<dbReference type="GO" id="GO:0070182">
    <property type="term" value="F:DNA polymerase binding"/>
    <property type="evidence" value="ECO:0007669"/>
    <property type="project" value="TreeGrafter"/>
</dbReference>
<reference evidence="7" key="1">
    <citation type="submission" date="2017-01" db="EMBL/GenBank/DDBJ databases">
        <title>A deep insight into the sialotranscriptome of adult male and female Cluex tarsalis mosquitoes.</title>
        <authorList>
            <person name="Ribeiro J.M."/>
            <person name="Moreira F."/>
            <person name="Bernard K.A."/>
            <person name="Calvo E."/>
        </authorList>
    </citation>
    <scope>NUCLEOTIDE SEQUENCE</scope>
    <source>
        <strain evidence="7">Kern County</strain>
        <tissue evidence="7">Salivary glands</tissue>
    </source>
</reference>
<dbReference type="PANTHER" id="PTHR32086">
    <property type="entry name" value="FANCONI ANEMIA GROUP D2 PROTEIN"/>
    <property type="match status" value="1"/>
</dbReference>
<sequence length="1434" mass="161699">MFKNRKTTLLARKSSDLATIRESSSSDGQPSEPAEKVRRAESGGTAAQAAVAEENDDPFGSSQFSVPASQMCSQRRYLSQRTNLQKSQSARTSRRVPVNYFEHVLLQCQVELDDPISIILRCEPIAFVRSVRTMLRTSPDYPRNVQDFVKGVDQASRASGDQFRKLLECCQLQNRNTGDLRPIQESLMKMLLCVEFMQLELITVLFDFVERLARDGGESGLNMTGLVLSQIKFIDHQVHGTFVFNKYFEVLERSQSGQLVKEAIVSLQDVIDVSKQDEAFQKILELLPRAAELFTPHNLTVFCQMCLSGATLRATRQKAVGFVESKCPVEVYPSLVKFLLKFNGETDTLHENVLEIRQVVQRLVRHEDACEKQLEEIFQSIYQALTVSGVLYDAWVRFCRMLTDAESHTAVDLLILLMMLTVNELKSGVIQKILANKLRKQHLTVGHMEQLTKRYGVVLKTHMDCVLDFVESCLKERQAEVCEFGVLSMSYLFSANSMNNKLVLNKLVGFMCEMALINEAARNDHLIAVCMNALSNIHEKYPSDARNCAHILLKMMDVSTDLSLEQYRSAVSIICDAIQVPDQPIGDNESWDSINIIIKKQLLSNHKEIKKKGVVGVVRMIHHLLKTAAENPPELSSSFDSDKTIESATDIPTAAGREIGNMFNLMIASSNESNEILALCYDELAEMLNAFKTRVGKPERAFTVWLCDVVTNEFQNFFVIEEVPPGDAVQFAKKLCINEATDVENTNAEAYAIAVNIADVMRHPSRYSAMCFFLAMFKLMKSLQEIRYEGNLESINALLGCAIVVPTFYDEPDEKTLLETFEEDVCRQILDAYFYVANWFRELINAFIQQSDELTHRKVLQRLSALVHLEQRLAGLLRSVDFEYVPPICDFLSKPPPKAAARFGRDPTSKPNVTQNATRTQLDQTNRNRAADGGADADCESVLARYRIGFRAMDGNTIALFRETLILSHKLPDGEVGQALGLTEYRFLLEILTSGIEAKVNSRAKQHFPYKLESILEVLPRVVENYTKIKAKRRELNHSKEKETQTDFKALTSCFNWSLRCFTGIVQLVKLDPELLEKTLNILNKMTPSSDDADETNDVLVEQILVSELSHKNACKDLTSANCLYNFGLTLKSSAPSANSAATIATFCQKFICTDFHRKSGTANQLNALLQGIFATTDFTKIKRLTKALAEDLLASKTDDRLLAGLQRPHYPLLYKELTKAFVAHLQAELRSRKTTVQKFVCWEQSCEILKQFSEVAKQADNFKIYGCYMRYAHTYVKLFQQVGLKTLEDMLKASADRVSHLISMLQHSTRYLHNICCHSKSAKDKSLVAQVPFIRETVETLIYSVKAVLAANDCSDVFWMGNLKNKDLKGDLLLSQQEPEDEMDDDDQDADGDGDIADFLSEDEEAGGEGEVERGGTTMNRRESTRSSQSKCF</sequence>
<evidence type="ECO:0000313" key="7">
    <source>
        <dbReference type="EMBL" id="JAV24526.1"/>
    </source>
</evidence>
<evidence type="ECO:0000256" key="3">
    <source>
        <dbReference type="ARBA" id="ARBA00022843"/>
    </source>
</evidence>
<evidence type="ECO:0000256" key="5">
    <source>
        <dbReference type="ARBA" id="ARBA00093456"/>
    </source>
</evidence>
<keyword evidence="3" id="KW-0832">Ubl conjugation</keyword>
<dbReference type="SUPFAM" id="SSF48371">
    <property type="entry name" value="ARM repeat"/>
    <property type="match status" value="1"/>
</dbReference>